<dbReference type="InterPro" id="IPR029069">
    <property type="entry name" value="HotDog_dom_sf"/>
</dbReference>
<reference evidence="1" key="1">
    <citation type="journal article" date="2020" name="Stud. Mycol.">
        <title>101 Dothideomycetes genomes: a test case for predicting lifestyles and emergence of pathogens.</title>
        <authorList>
            <person name="Haridas S."/>
            <person name="Albert R."/>
            <person name="Binder M."/>
            <person name="Bloem J."/>
            <person name="Labutti K."/>
            <person name="Salamov A."/>
            <person name="Andreopoulos B."/>
            <person name="Baker S."/>
            <person name="Barry K."/>
            <person name="Bills G."/>
            <person name="Bluhm B."/>
            <person name="Cannon C."/>
            <person name="Castanera R."/>
            <person name="Culley D."/>
            <person name="Daum C."/>
            <person name="Ezra D."/>
            <person name="Gonzalez J."/>
            <person name="Henrissat B."/>
            <person name="Kuo A."/>
            <person name="Liang C."/>
            <person name="Lipzen A."/>
            <person name="Lutzoni F."/>
            <person name="Magnuson J."/>
            <person name="Mondo S."/>
            <person name="Nolan M."/>
            <person name="Ohm R."/>
            <person name="Pangilinan J."/>
            <person name="Park H.-J."/>
            <person name="Ramirez L."/>
            <person name="Alfaro M."/>
            <person name="Sun H."/>
            <person name="Tritt A."/>
            <person name="Yoshinaga Y."/>
            <person name="Zwiers L.-H."/>
            <person name="Turgeon B."/>
            <person name="Goodwin S."/>
            <person name="Spatafora J."/>
            <person name="Crous P."/>
            <person name="Grigoriev I."/>
        </authorList>
    </citation>
    <scope>NUCLEOTIDE SEQUENCE</scope>
    <source>
        <strain evidence="1">ATCC 36951</strain>
    </source>
</reference>
<dbReference type="EMBL" id="ML993628">
    <property type="protein sequence ID" value="KAF2160228.1"/>
    <property type="molecule type" value="Genomic_DNA"/>
</dbReference>
<accession>A0A6A6C1S3</accession>
<gene>
    <name evidence="1" type="ORF">M409DRAFT_29318</name>
</gene>
<dbReference type="GeneID" id="54562681"/>
<dbReference type="PANTHER" id="PTHR43841">
    <property type="entry name" value="3-HYDROXYACYL-THIOESTER DEHYDRATASE HTDX-RELATED"/>
    <property type="match status" value="1"/>
</dbReference>
<dbReference type="RefSeq" id="XP_033661117.1">
    <property type="nucleotide sequence ID" value="XM_033809409.1"/>
</dbReference>
<dbReference type="AlphaFoldDB" id="A0A6A6C1S3"/>
<evidence type="ECO:0000313" key="2">
    <source>
        <dbReference type="Proteomes" id="UP000799537"/>
    </source>
</evidence>
<protein>
    <submittedName>
        <fullName evidence="1">Uncharacterized protein</fullName>
    </submittedName>
</protein>
<dbReference type="SUPFAM" id="SSF54637">
    <property type="entry name" value="Thioesterase/thiol ester dehydrase-isomerase"/>
    <property type="match status" value="1"/>
</dbReference>
<keyword evidence="2" id="KW-1185">Reference proteome</keyword>
<dbReference type="Proteomes" id="UP000799537">
    <property type="component" value="Unassembled WGS sequence"/>
</dbReference>
<dbReference type="OrthoDB" id="533830at2759"/>
<dbReference type="Gene3D" id="3.10.129.10">
    <property type="entry name" value="Hotdog Thioesterase"/>
    <property type="match status" value="1"/>
</dbReference>
<organism evidence="1 2">
    <name type="scientific">Zasmidium cellare ATCC 36951</name>
    <dbReference type="NCBI Taxonomy" id="1080233"/>
    <lineage>
        <taxon>Eukaryota</taxon>
        <taxon>Fungi</taxon>
        <taxon>Dikarya</taxon>
        <taxon>Ascomycota</taxon>
        <taxon>Pezizomycotina</taxon>
        <taxon>Dothideomycetes</taxon>
        <taxon>Dothideomycetidae</taxon>
        <taxon>Mycosphaerellales</taxon>
        <taxon>Mycosphaerellaceae</taxon>
        <taxon>Zasmidium</taxon>
    </lineage>
</organism>
<proteinExistence type="predicted"/>
<name>A0A6A6C1S3_ZASCE</name>
<dbReference type="PANTHER" id="PTHR43841:SF1">
    <property type="entry name" value="3-HYDROXYACYL-THIOESTER DEHYDRATASE X"/>
    <property type="match status" value="1"/>
</dbReference>
<evidence type="ECO:0000313" key="1">
    <source>
        <dbReference type="EMBL" id="KAF2160228.1"/>
    </source>
</evidence>
<sequence length="321" mass="36108">MRAMPGHAQRLKLPYIYMQGLLNIDQNDEQLYTQAVKAKADDKTISPMFLIAQTLPLLIHVLADRECPILPLGTVNTRNTFKIHRPKLARDISALRTASEESKLSYRVYFGGFDRPGYRRKRGVEFCISVDVLFGEDIIVTQELWVLQFLTKSFEPRYIPDGGEQDQRALEDHVGDGGSHTIRLATSDPHKWAASTKDYNRIHVSHLGAKIFGFKSVIAHGNHLVALATECLRDDIAKDQDSPSSKARQMWWEGTKPIILEARFIRPTTLPAESHIAWRDSGNSDSGVRFTMSSRGKVCISGSLIHDDTQIPMKAITSPIE</sequence>